<keyword evidence="2" id="KW-1185">Reference proteome</keyword>
<proteinExistence type="predicted"/>
<reference evidence="1 2" key="2">
    <citation type="submission" date="2018-11" db="EMBL/GenBank/DDBJ databases">
        <authorList>
            <consortium name="Pathogen Informatics"/>
        </authorList>
    </citation>
    <scope>NUCLEOTIDE SEQUENCE [LARGE SCALE GENOMIC DNA]</scope>
    <source>
        <strain evidence="1 2">Costa Rica</strain>
    </source>
</reference>
<dbReference type="EMBL" id="UYYA01004055">
    <property type="protein sequence ID" value="VDM59174.1"/>
    <property type="molecule type" value="Genomic_DNA"/>
</dbReference>
<evidence type="ECO:0000313" key="2">
    <source>
        <dbReference type="Proteomes" id="UP000267027"/>
    </source>
</evidence>
<gene>
    <name evidence="1" type="ORF">ACOC_LOCUS7589</name>
</gene>
<sequence length="134" mass="15897">MESRSPVRKKIIENASMPLKHIVVPSFCTGSNHRHLRENIMFRRKPERNPCRPRRKHQAAYNENILNEIQSKPDEQNKEDPTEYYELIVDKFKNCDDFLSIPQARNSDGISITTKELLENRKELKLDLIIYMML</sequence>
<accession>A0A0R3PQG5</accession>
<name>A0A0R3PQG5_ANGCS</name>
<evidence type="ECO:0000313" key="1">
    <source>
        <dbReference type="EMBL" id="VDM59174.1"/>
    </source>
</evidence>
<dbReference type="WBParaSite" id="ACOC_0000758801-mRNA-1">
    <property type="protein sequence ID" value="ACOC_0000758801-mRNA-1"/>
    <property type="gene ID" value="ACOC_0000758801"/>
</dbReference>
<dbReference type="AlphaFoldDB" id="A0A0R3PQG5"/>
<reference evidence="3" key="1">
    <citation type="submission" date="2017-02" db="UniProtKB">
        <authorList>
            <consortium name="WormBaseParasite"/>
        </authorList>
    </citation>
    <scope>IDENTIFICATION</scope>
</reference>
<protein>
    <submittedName>
        <fullName evidence="1 3">Uncharacterized protein</fullName>
    </submittedName>
</protein>
<evidence type="ECO:0000313" key="3">
    <source>
        <dbReference type="WBParaSite" id="ACOC_0000758801-mRNA-1"/>
    </source>
</evidence>
<organism evidence="3">
    <name type="scientific">Angiostrongylus costaricensis</name>
    <name type="common">Nematode worm</name>
    <dbReference type="NCBI Taxonomy" id="334426"/>
    <lineage>
        <taxon>Eukaryota</taxon>
        <taxon>Metazoa</taxon>
        <taxon>Ecdysozoa</taxon>
        <taxon>Nematoda</taxon>
        <taxon>Chromadorea</taxon>
        <taxon>Rhabditida</taxon>
        <taxon>Rhabditina</taxon>
        <taxon>Rhabditomorpha</taxon>
        <taxon>Strongyloidea</taxon>
        <taxon>Metastrongylidae</taxon>
        <taxon>Angiostrongylus</taxon>
    </lineage>
</organism>
<dbReference type="Proteomes" id="UP000267027">
    <property type="component" value="Unassembled WGS sequence"/>
</dbReference>